<accession>A0ABT4SDC0</accession>
<keyword evidence="3" id="KW-1185">Reference proteome</keyword>
<dbReference type="Proteomes" id="UP001144036">
    <property type="component" value="Unassembled WGS sequence"/>
</dbReference>
<reference evidence="2" key="1">
    <citation type="submission" date="2022-11" db="EMBL/GenBank/DDBJ databases">
        <title>Nonomuraea corallina sp. nov., a new species of the genus Nonomuraea isolated from sea side sediment in Thai sea.</title>
        <authorList>
            <person name="Ngamcharungchit C."/>
            <person name="Matsumoto A."/>
            <person name="Suriyachadkun C."/>
            <person name="Panbangred W."/>
            <person name="Inahashi Y."/>
            <person name="Intra B."/>
        </authorList>
    </citation>
    <scope>NUCLEOTIDE SEQUENCE</scope>
    <source>
        <strain evidence="2">MCN248</strain>
    </source>
</reference>
<feature type="non-terminal residue" evidence="2">
    <location>
        <position position="1"/>
    </location>
</feature>
<dbReference type="EMBL" id="JAPNNL010000056">
    <property type="protein sequence ID" value="MDA0634970.1"/>
    <property type="molecule type" value="Genomic_DNA"/>
</dbReference>
<evidence type="ECO:0000256" key="1">
    <source>
        <dbReference type="SAM" id="MobiDB-lite"/>
    </source>
</evidence>
<feature type="region of interest" description="Disordered" evidence="1">
    <location>
        <begin position="73"/>
        <end position="114"/>
    </location>
</feature>
<comment type="caution">
    <text evidence="2">The sequence shown here is derived from an EMBL/GenBank/DDBJ whole genome shotgun (WGS) entry which is preliminary data.</text>
</comment>
<evidence type="ECO:0000313" key="2">
    <source>
        <dbReference type="EMBL" id="MDA0634970.1"/>
    </source>
</evidence>
<proteinExistence type="predicted"/>
<sequence length="114" mass="12411">GLKWAQCMRENGVDVPDPKPGEGIRMTLGPGTEKKLEQAQKACEQWQPPAGGRPRAESDGELREIAACMRRNGVEDFPDPEGGRVHITKDVGDDPDFEAAQRTCQKDKPGPGSK</sequence>
<name>A0ABT4SDC0_9ACTN</name>
<feature type="compositionally biased region" description="Basic and acidic residues" evidence="1">
    <location>
        <begin position="81"/>
        <end position="92"/>
    </location>
</feature>
<gene>
    <name evidence="2" type="ORF">OUY22_16230</name>
</gene>
<evidence type="ECO:0000313" key="3">
    <source>
        <dbReference type="Proteomes" id="UP001144036"/>
    </source>
</evidence>
<protein>
    <submittedName>
        <fullName evidence="2">Uncharacterized protein</fullName>
    </submittedName>
</protein>
<organism evidence="2 3">
    <name type="scientific">Nonomuraea corallina</name>
    <dbReference type="NCBI Taxonomy" id="2989783"/>
    <lineage>
        <taxon>Bacteria</taxon>
        <taxon>Bacillati</taxon>
        <taxon>Actinomycetota</taxon>
        <taxon>Actinomycetes</taxon>
        <taxon>Streptosporangiales</taxon>
        <taxon>Streptosporangiaceae</taxon>
        <taxon>Nonomuraea</taxon>
    </lineage>
</organism>
<feature type="compositionally biased region" description="Basic and acidic residues" evidence="1">
    <location>
        <begin position="104"/>
        <end position="114"/>
    </location>
</feature>